<dbReference type="InterPro" id="IPR018165">
    <property type="entry name" value="Ala-tRNA-synth_IIc_core"/>
</dbReference>
<evidence type="ECO:0000313" key="15">
    <source>
        <dbReference type="EMBL" id="WOC14222.1"/>
    </source>
</evidence>
<dbReference type="InterPro" id="IPR002318">
    <property type="entry name" value="Ala-tRNA-lgiase_IIc"/>
</dbReference>
<comment type="function">
    <text evidence="11 13">Catalyzes the attachment of alanine to tRNA(Ala) in a two-step reaction: alanine is first activated by ATP to form Ala-AMP and then transferred to the acceptor end of tRNA(Ala). Also edits incorrectly charged Ser-tRNA(Ala) and Gly-tRNA(Ala) via its editing domain.</text>
</comment>
<feature type="binding site" evidence="13">
    <location>
        <position position="608"/>
    </location>
    <ligand>
        <name>Zn(2+)</name>
        <dbReference type="ChEBI" id="CHEBI:29105"/>
    </ligand>
</feature>
<dbReference type="InterPro" id="IPR003156">
    <property type="entry name" value="DHHA1_dom"/>
</dbReference>
<evidence type="ECO:0000256" key="10">
    <source>
        <dbReference type="ARBA" id="ARBA00023146"/>
    </source>
</evidence>
<evidence type="ECO:0000259" key="14">
    <source>
        <dbReference type="PROSITE" id="PS50860"/>
    </source>
</evidence>
<evidence type="ECO:0000256" key="8">
    <source>
        <dbReference type="ARBA" id="ARBA00022884"/>
    </source>
</evidence>
<accession>A0AA97CZ64</accession>
<proteinExistence type="inferred from homology"/>
<keyword evidence="13" id="KW-0963">Cytoplasm</keyword>
<dbReference type="GO" id="GO:0008270">
    <property type="term" value="F:zinc ion binding"/>
    <property type="evidence" value="ECO:0007669"/>
    <property type="project" value="UniProtKB-UniRule"/>
</dbReference>
<keyword evidence="4 13" id="KW-0479">Metal-binding</keyword>
<dbReference type="AlphaFoldDB" id="A0AA97CZ64"/>
<evidence type="ECO:0000256" key="5">
    <source>
        <dbReference type="ARBA" id="ARBA00022741"/>
    </source>
</evidence>
<dbReference type="PANTHER" id="PTHR11777">
    <property type="entry name" value="ALANYL-TRNA SYNTHETASE"/>
    <property type="match status" value="1"/>
</dbReference>
<dbReference type="Gene3D" id="3.10.310.40">
    <property type="match status" value="1"/>
</dbReference>
<dbReference type="CDD" id="cd00673">
    <property type="entry name" value="AlaRS_core"/>
    <property type="match status" value="1"/>
</dbReference>
<comment type="domain">
    <text evidence="13">Consists of three domains; the N-terminal catalytic domain, the editing domain and the C-terminal C-Ala domain. The editing domain removes incorrectly charged amino acids, while the C-Ala domain, along with tRNA(Ala), serves as a bridge to cooperatively bring together the editing and aminoacylation centers thus stimulating deacylation of misacylated tRNAs.</text>
</comment>
<comment type="similarity">
    <text evidence="1 13">Belongs to the class-II aminoacyl-tRNA synthetase family.</text>
</comment>
<organism evidence="15">
    <name type="scientific">Gordonia sp. MP11Mi</name>
    <dbReference type="NCBI Taxonomy" id="3022769"/>
    <lineage>
        <taxon>Bacteria</taxon>
        <taxon>Bacillati</taxon>
        <taxon>Actinomycetota</taxon>
        <taxon>Actinomycetes</taxon>
        <taxon>Mycobacteriales</taxon>
        <taxon>Gordoniaceae</taxon>
        <taxon>Gordonia</taxon>
    </lineage>
</organism>
<dbReference type="GO" id="GO:0004813">
    <property type="term" value="F:alanine-tRNA ligase activity"/>
    <property type="evidence" value="ECO:0007669"/>
    <property type="project" value="UniProtKB-UniRule"/>
</dbReference>
<evidence type="ECO:0000256" key="1">
    <source>
        <dbReference type="ARBA" id="ARBA00008226"/>
    </source>
</evidence>
<feature type="domain" description="Alanyl-transfer RNA synthetases family profile" evidence="14">
    <location>
        <begin position="1"/>
        <end position="754"/>
    </location>
</feature>
<dbReference type="InterPro" id="IPR009000">
    <property type="entry name" value="Transl_B-barrel_sf"/>
</dbReference>
<dbReference type="FunFam" id="3.10.310.40:FF:000001">
    <property type="entry name" value="Alanine--tRNA ligase"/>
    <property type="match status" value="1"/>
</dbReference>
<dbReference type="GO" id="GO:0002161">
    <property type="term" value="F:aminoacyl-tRNA deacylase activity"/>
    <property type="evidence" value="ECO:0007669"/>
    <property type="project" value="TreeGrafter"/>
</dbReference>
<dbReference type="EC" id="6.1.1.7" evidence="13"/>
<keyword evidence="7 13" id="KW-0067">ATP-binding</keyword>
<dbReference type="SUPFAM" id="SSF101353">
    <property type="entry name" value="Putative anticodon-binding domain of alanyl-tRNA synthetase (AlaRS)"/>
    <property type="match status" value="2"/>
</dbReference>
<dbReference type="HAMAP" id="MF_00036_B">
    <property type="entry name" value="Ala_tRNA_synth_B"/>
    <property type="match status" value="1"/>
</dbReference>
<dbReference type="PROSITE" id="PS50860">
    <property type="entry name" value="AA_TRNA_LIGASE_II_ALA"/>
    <property type="match status" value="1"/>
</dbReference>
<evidence type="ECO:0000256" key="9">
    <source>
        <dbReference type="ARBA" id="ARBA00022917"/>
    </source>
</evidence>
<comment type="cofactor">
    <cofactor evidence="13">
        <name>Zn(2+)</name>
        <dbReference type="ChEBI" id="CHEBI:29105"/>
    </cofactor>
    <text evidence="13">Binds 1 zinc ion per subunit.</text>
</comment>
<dbReference type="Pfam" id="PF07973">
    <property type="entry name" value="tRNA_SAD"/>
    <property type="match status" value="1"/>
</dbReference>
<dbReference type="SUPFAM" id="SSF55681">
    <property type="entry name" value="Class II aaRS and biotin synthetases"/>
    <property type="match status" value="1"/>
</dbReference>
<keyword evidence="5 13" id="KW-0547">Nucleotide-binding</keyword>
<dbReference type="Gene3D" id="3.30.980.10">
    <property type="entry name" value="Threonyl-trna Synthetase, Chain A, domain 2"/>
    <property type="match status" value="1"/>
</dbReference>
<dbReference type="InterPro" id="IPR045864">
    <property type="entry name" value="aa-tRNA-synth_II/BPL/LPL"/>
</dbReference>
<dbReference type="Gene3D" id="3.30.54.20">
    <property type="match status" value="1"/>
</dbReference>
<dbReference type="GO" id="GO:0000049">
    <property type="term" value="F:tRNA binding"/>
    <property type="evidence" value="ECO:0007669"/>
    <property type="project" value="UniProtKB-KW"/>
</dbReference>
<dbReference type="PANTHER" id="PTHR11777:SF9">
    <property type="entry name" value="ALANINE--TRNA LIGASE, CYTOPLASMIC"/>
    <property type="match status" value="1"/>
</dbReference>
<dbReference type="Gene3D" id="2.40.30.130">
    <property type="match status" value="1"/>
</dbReference>
<comment type="subcellular location">
    <subcellularLocation>
        <location evidence="13">Cytoplasm</location>
    </subcellularLocation>
</comment>
<dbReference type="SUPFAM" id="SSF50447">
    <property type="entry name" value="Translation proteins"/>
    <property type="match status" value="1"/>
</dbReference>
<evidence type="ECO:0000256" key="3">
    <source>
        <dbReference type="ARBA" id="ARBA00022598"/>
    </source>
</evidence>
<evidence type="ECO:0000256" key="4">
    <source>
        <dbReference type="ARBA" id="ARBA00022723"/>
    </source>
</evidence>
<keyword evidence="6 13" id="KW-0862">Zinc</keyword>
<dbReference type="EMBL" id="CP128986">
    <property type="protein sequence ID" value="WOC14222.1"/>
    <property type="molecule type" value="Genomic_DNA"/>
</dbReference>
<sequence length="923" mass="98219">MQTHDIRKRFLDHFIRAGHTEVPSASLILDDPNLLFVNAGMVPFKPYFLGDQTPPYDRATSVQKCVRTLDIEEVGITTRHNTFFQMAGNFSFGDYFKREAINFAWTLLTDSVDDGGYGIDATRLWPTVYLDDDEAERIWRDEIGVPAERIQRRGLKDNYWSMGVPGPCGPCSEIFYDRGPDYGVEGGPEADEDRYIEIWNLVFMENVRGEGGGKDGYEILGPLPKKNIDTGMGIERVACILQGVDNVYETDLCRPIIDLAAQLTGRGYGAGRHEDDVLFRVIADHARTAVMLIGDGVVPSNDGRGYVLRRLLRRIVRSVRLLGAGNEVSGPVGAGAGNEVSGPVGAGAGNEVSGPVSAGVDASMGRIADAVIDLMSPSYPELAQQRAHIVAVAVGEEASFSRTLAAGSKLFSEAADATKASGNSQISGSDAFALHDTYGFPIELTLEMASEAGLQVDRDGFTELMAEQRSRAKADATSRKSSHADQTVYREFLDRGPTVFTGFDELVSEARVLGLVAGGERIRSASPGSELEVILDRSPLYAEAGGQTADQGVITTSDGVRLSVKDVQKVGKQVWLHRVVVDEGEITEGDEVLASVDSGWRHGATQGHSGTHLVGAALRQILGPTATQAGSLNRPGYLRFDFHSASGLTDEQRVQIEQISNEAVESNFQVNTFETDLAKAKAMGAMALFGENYGDRVRVVEIGGPFSMELCGGTHVGSSAQVGPITVIGESSVGSGVRRVEAYVGMDSFRYLSKERALMAGLASSLKVPSDQVPGRVEQLVARLRDAEKALDAAKAEQARAAVSGLIDQAQTVGETLVVAGRVADGVDANGLRSLVTDLRGRVADRNAVVVLFSADGDKVPFAVGTTDAARAAGIKAGDVVKEIAPLVAGRGGGKPDLAQGSGTDASGVDAALVRVRDVVGGR</sequence>
<feature type="binding site" evidence="13">
    <location>
        <position position="715"/>
    </location>
    <ligand>
        <name>Zn(2+)</name>
        <dbReference type="ChEBI" id="CHEBI:29105"/>
    </ligand>
</feature>
<dbReference type="InterPro" id="IPR018164">
    <property type="entry name" value="Ala-tRNA-synth_IIc_N"/>
</dbReference>
<keyword evidence="3 13" id="KW-0436">Ligase</keyword>
<dbReference type="Pfam" id="PF02272">
    <property type="entry name" value="DHHA1"/>
    <property type="match status" value="1"/>
</dbReference>
<keyword evidence="8 13" id="KW-0694">RNA-binding</keyword>
<feature type="binding site" evidence="13">
    <location>
        <position position="711"/>
    </location>
    <ligand>
        <name>Zn(2+)</name>
        <dbReference type="ChEBI" id="CHEBI:29105"/>
    </ligand>
</feature>
<keyword evidence="10 13" id="KW-0030">Aminoacyl-tRNA synthetase</keyword>
<protein>
    <recommendedName>
        <fullName evidence="13">Alanine--tRNA ligase</fullName>
        <ecNumber evidence="13">6.1.1.7</ecNumber>
    </recommendedName>
    <alternativeName>
        <fullName evidence="13">Alanyl-tRNA synthetase</fullName>
        <shortName evidence="13">AlaRS</shortName>
    </alternativeName>
</protein>
<dbReference type="SUPFAM" id="SSF55186">
    <property type="entry name" value="ThrRS/AlaRS common domain"/>
    <property type="match status" value="1"/>
</dbReference>
<evidence type="ECO:0000256" key="11">
    <source>
        <dbReference type="ARBA" id="ARBA00024779"/>
    </source>
</evidence>
<name>A0AA97CZ64_9ACTN</name>
<dbReference type="Gene3D" id="3.30.930.10">
    <property type="entry name" value="Bira Bifunctional Protein, Domain 2"/>
    <property type="match status" value="1"/>
</dbReference>
<keyword evidence="9 13" id="KW-0648">Protein biosynthesis</keyword>
<dbReference type="FunFam" id="3.30.54.20:FF:000001">
    <property type="entry name" value="Alanine--tRNA ligase"/>
    <property type="match status" value="1"/>
</dbReference>
<dbReference type="InterPro" id="IPR023033">
    <property type="entry name" value="Ala_tRNA_ligase_euk/bac"/>
</dbReference>
<gene>
    <name evidence="13 15" type="primary">alaS</name>
    <name evidence="15" type="ORF">MP11Mi_33360</name>
</gene>
<dbReference type="GO" id="GO:0005829">
    <property type="term" value="C:cytosol"/>
    <property type="evidence" value="ECO:0007669"/>
    <property type="project" value="TreeGrafter"/>
</dbReference>
<dbReference type="FunFam" id="3.30.930.10:FF:000004">
    <property type="entry name" value="Alanine--tRNA ligase"/>
    <property type="match status" value="1"/>
</dbReference>
<dbReference type="PRINTS" id="PR00980">
    <property type="entry name" value="TRNASYNTHALA"/>
</dbReference>
<dbReference type="FunFam" id="3.30.980.10:FF:000004">
    <property type="entry name" value="Alanine--tRNA ligase, cytoplasmic"/>
    <property type="match status" value="1"/>
</dbReference>
<comment type="catalytic activity">
    <reaction evidence="12 13">
        <text>tRNA(Ala) + L-alanine + ATP = L-alanyl-tRNA(Ala) + AMP + diphosphate</text>
        <dbReference type="Rhea" id="RHEA:12540"/>
        <dbReference type="Rhea" id="RHEA-COMP:9657"/>
        <dbReference type="Rhea" id="RHEA-COMP:9923"/>
        <dbReference type="ChEBI" id="CHEBI:30616"/>
        <dbReference type="ChEBI" id="CHEBI:33019"/>
        <dbReference type="ChEBI" id="CHEBI:57972"/>
        <dbReference type="ChEBI" id="CHEBI:78442"/>
        <dbReference type="ChEBI" id="CHEBI:78497"/>
        <dbReference type="ChEBI" id="CHEBI:456215"/>
        <dbReference type="EC" id="6.1.1.7"/>
    </reaction>
</comment>
<feature type="binding site" evidence="13">
    <location>
        <position position="612"/>
    </location>
    <ligand>
        <name>Zn(2+)</name>
        <dbReference type="ChEBI" id="CHEBI:29105"/>
    </ligand>
</feature>
<evidence type="ECO:0000256" key="7">
    <source>
        <dbReference type="ARBA" id="ARBA00022840"/>
    </source>
</evidence>
<dbReference type="InterPro" id="IPR050058">
    <property type="entry name" value="Ala-tRNA_ligase"/>
</dbReference>
<evidence type="ECO:0000256" key="6">
    <source>
        <dbReference type="ARBA" id="ARBA00022833"/>
    </source>
</evidence>
<keyword evidence="2 13" id="KW-0820">tRNA-binding</keyword>
<dbReference type="RefSeq" id="WP_420039975.1">
    <property type="nucleotide sequence ID" value="NZ_CP128986.1"/>
</dbReference>
<dbReference type="GO" id="GO:0005524">
    <property type="term" value="F:ATP binding"/>
    <property type="evidence" value="ECO:0007669"/>
    <property type="project" value="UniProtKB-UniRule"/>
</dbReference>
<dbReference type="InterPro" id="IPR018162">
    <property type="entry name" value="Ala-tRNA-ligase_IIc_anticod-bd"/>
</dbReference>
<dbReference type="InterPro" id="IPR018163">
    <property type="entry name" value="Thr/Ala-tRNA-synth_IIc_edit"/>
</dbReference>
<evidence type="ECO:0000256" key="13">
    <source>
        <dbReference type="HAMAP-Rule" id="MF_00036"/>
    </source>
</evidence>
<dbReference type="GO" id="GO:0006419">
    <property type="term" value="P:alanyl-tRNA aminoacylation"/>
    <property type="evidence" value="ECO:0007669"/>
    <property type="project" value="UniProtKB-UniRule"/>
</dbReference>
<dbReference type="InterPro" id="IPR012947">
    <property type="entry name" value="tRNA_SAD"/>
</dbReference>
<dbReference type="SMART" id="SM00863">
    <property type="entry name" value="tRNA_SAD"/>
    <property type="match status" value="1"/>
</dbReference>
<reference evidence="15" key="1">
    <citation type="submission" date="2023-06" db="EMBL/GenBank/DDBJ databases">
        <title>Gordonia sp. nov. and Pseudochrobactrum sp. nov., two species isolated from the burying beetle Nicrophorus vespilloides.</title>
        <authorList>
            <person name="Poehlein A."/>
            <person name="Guzman J."/>
            <person name="Daniel R."/>
            <person name="Vilcinskas A."/>
        </authorList>
    </citation>
    <scope>NUCLEOTIDE SEQUENCE</scope>
    <source>
        <strain evidence="15">MP11Mi</strain>
    </source>
</reference>
<dbReference type="Pfam" id="PF01411">
    <property type="entry name" value="tRNA-synt_2c"/>
    <property type="match status" value="2"/>
</dbReference>
<evidence type="ECO:0000256" key="2">
    <source>
        <dbReference type="ARBA" id="ARBA00022555"/>
    </source>
</evidence>
<dbReference type="Gene3D" id="6.10.250.550">
    <property type="match status" value="1"/>
</dbReference>
<evidence type="ECO:0000256" key="12">
    <source>
        <dbReference type="ARBA" id="ARBA00048300"/>
    </source>
</evidence>